<accession>A0A9W9FVD6</accession>
<feature type="region of interest" description="Disordered" evidence="1">
    <location>
        <begin position="288"/>
        <end position="323"/>
    </location>
</feature>
<feature type="compositionally biased region" description="Basic residues" evidence="1">
    <location>
        <begin position="301"/>
        <end position="310"/>
    </location>
</feature>
<dbReference type="Proteomes" id="UP001149165">
    <property type="component" value="Unassembled WGS sequence"/>
</dbReference>
<evidence type="ECO:0000256" key="1">
    <source>
        <dbReference type="SAM" id="MobiDB-lite"/>
    </source>
</evidence>
<dbReference type="OrthoDB" id="202825at2759"/>
<sequence length="508" mass="57558">MMTDQEGVSRAPLPNRFYLAFALAIVKFKPPDKQLKEHILEIRKFIRNDMRAVSPERFFDSVAFWQSAYKDSEAEQTKLLNRIFELEQRSEGLNCKLRQSQIDMAPGFISTKRKTTDSTENLKDPARPSKKTQQVDLNISQSKESEGNGNSEALENDNGPKLMRQIYNVQRAIRKKQNYKAITISAVDLCKIARTEILEAILYLNSSENSTKPQISQKNKQRDMASVVKAVELSFDLVVQALHRVIGCTDERGHKGQILYHAVCLFEAVMIGLAQHCTAVSMQTESTRTVLRETSNTNKIRAQKPRKAASRKPTLPPKAKRTSMQNEVAQQLVNLLATMALSLDLSRNVDEEVMEGFLFIAIDRVGKILALFTFENHQLPTELCPDLRPPEGLMAMKEEAMTPQAVQLEAKYLITFLDRLLNNGVSDKETLQAEFIQKKKDCFQKTLMQAVFGTSDPLFHPGLTRPATPPSLPSAGRVQGRQEFSEWFTEELWRLVGWDVLNSVTQPL</sequence>
<reference evidence="2" key="1">
    <citation type="submission" date="2022-11" db="EMBL/GenBank/DDBJ databases">
        <authorList>
            <person name="Petersen C."/>
        </authorList>
    </citation>
    <scope>NUCLEOTIDE SEQUENCE</scope>
    <source>
        <strain evidence="2">IBT 30069</strain>
    </source>
</reference>
<feature type="compositionally biased region" description="Polar residues" evidence="1">
    <location>
        <begin position="288"/>
        <end position="300"/>
    </location>
</feature>
<evidence type="ECO:0000313" key="3">
    <source>
        <dbReference type="Proteomes" id="UP001149165"/>
    </source>
</evidence>
<reference evidence="2" key="2">
    <citation type="journal article" date="2023" name="IMA Fungus">
        <title>Comparative genomic study of the Penicillium genus elucidates a diverse pangenome and 15 lateral gene transfer events.</title>
        <authorList>
            <person name="Petersen C."/>
            <person name="Sorensen T."/>
            <person name="Nielsen M.R."/>
            <person name="Sondergaard T.E."/>
            <person name="Sorensen J.L."/>
            <person name="Fitzpatrick D.A."/>
            <person name="Frisvad J.C."/>
            <person name="Nielsen K.L."/>
        </authorList>
    </citation>
    <scope>NUCLEOTIDE SEQUENCE</scope>
    <source>
        <strain evidence="2">IBT 30069</strain>
    </source>
</reference>
<dbReference type="AlphaFoldDB" id="A0A9W9FVD6"/>
<organism evidence="2 3">
    <name type="scientific">Penicillium angulare</name>
    <dbReference type="NCBI Taxonomy" id="116970"/>
    <lineage>
        <taxon>Eukaryota</taxon>
        <taxon>Fungi</taxon>
        <taxon>Dikarya</taxon>
        <taxon>Ascomycota</taxon>
        <taxon>Pezizomycotina</taxon>
        <taxon>Eurotiomycetes</taxon>
        <taxon>Eurotiomycetidae</taxon>
        <taxon>Eurotiales</taxon>
        <taxon>Aspergillaceae</taxon>
        <taxon>Penicillium</taxon>
    </lineage>
</organism>
<protein>
    <submittedName>
        <fullName evidence="2">Uncharacterized protein</fullName>
    </submittedName>
</protein>
<feature type="compositionally biased region" description="Polar residues" evidence="1">
    <location>
        <begin position="131"/>
        <end position="153"/>
    </location>
</feature>
<gene>
    <name evidence="2" type="ORF">N7456_003768</name>
</gene>
<feature type="compositionally biased region" description="Basic and acidic residues" evidence="1">
    <location>
        <begin position="114"/>
        <end position="127"/>
    </location>
</feature>
<name>A0A9W9FVD6_9EURO</name>
<feature type="region of interest" description="Disordered" evidence="1">
    <location>
        <begin position="108"/>
        <end position="159"/>
    </location>
</feature>
<proteinExistence type="predicted"/>
<evidence type="ECO:0000313" key="2">
    <source>
        <dbReference type="EMBL" id="KAJ5107093.1"/>
    </source>
</evidence>
<comment type="caution">
    <text evidence="2">The sequence shown here is derived from an EMBL/GenBank/DDBJ whole genome shotgun (WGS) entry which is preliminary data.</text>
</comment>
<dbReference type="EMBL" id="JAPQKH010000003">
    <property type="protein sequence ID" value="KAJ5107093.1"/>
    <property type="molecule type" value="Genomic_DNA"/>
</dbReference>
<keyword evidence="3" id="KW-1185">Reference proteome</keyword>